<gene>
    <name evidence="1" type="primary">tabA</name>
    <name evidence="1" type="ORF">STSP2_03088</name>
</gene>
<dbReference type="KEGG" id="alus:STSP2_03088"/>
<dbReference type="NCBIfam" id="TIGR00022">
    <property type="entry name" value="YhcH/YjgK/YiaL family protein"/>
    <property type="match status" value="1"/>
</dbReference>
<reference evidence="2" key="1">
    <citation type="submission" date="2017-02" db="EMBL/GenBank/DDBJ databases">
        <title>Comparative genomics and description of representatives of a novel lineage of planctomycetes thriving in anoxic sediments.</title>
        <authorList>
            <person name="Spring S."/>
            <person name="Bunk B."/>
            <person name="Sproer C."/>
        </authorList>
    </citation>
    <scope>NUCLEOTIDE SEQUENCE [LARGE SCALE GENOMIC DNA]</scope>
    <source>
        <strain evidence="2">ST-NAGAB-D1</strain>
    </source>
</reference>
<dbReference type="GO" id="GO:0005829">
    <property type="term" value="C:cytosol"/>
    <property type="evidence" value="ECO:0007669"/>
    <property type="project" value="TreeGrafter"/>
</dbReference>
<sequence length="153" mass="17338">MVFDRIENAGRYAALGGGNLGRAFEVLQRQPFTQLPDGRYEVDGERLFFNVDSYQTQDWELGRFEAHRRYLDIQLITAGAEVIGHAHVGDLAEIEAYDGERDVAFYEPSIDTGTINMQPGMFAMFYPHDAHMPGRTLDEAANVRKVVIKVRLD</sequence>
<name>A0A1U9NQ92_9BACT</name>
<dbReference type="RefSeq" id="WP_146663529.1">
    <property type="nucleotide sequence ID" value="NZ_CP019791.1"/>
</dbReference>
<protein>
    <submittedName>
        <fullName evidence="1">Toxin-antitoxin biofilm protein TabA</fullName>
    </submittedName>
</protein>
<dbReference type="InterPro" id="IPR004375">
    <property type="entry name" value="NanQ/TabA/YiaL"/>
</dbReference>
<dbReference type="Proteomes" id="UP000189674">
    <property type="component" value="Chromosome"/>
</dbReference>
<dbReference type="InterPro" id="IPR037012">
    <property type="entry name" value="NanQ/TabA/YiaL_sf"/>
</dbReference>
<dbReference type="AlphaFoldDB" id="A0A1U9NQ92"/>
<accession>A0A1U9NQ92</accession>
<dbReference type="OrthoDB" id="9792756at2"/>
<evidence type="ECO:0000313" key="1">
    <source>
        <dbReference type="EMBL" id="AQT69888.1"/>
    </source>
</evidence>
<dbReference type="PANTHER" id="PTHR34986:SF1">
    <property type="entry name" value="PROTEIN YIAL"/>
    <property type="match status" value="1"/>
</dbReference>
<proteinExistence type="predicted"/>
<dbReference type="SUPFAM" id="SSF51197">
    <property type="entry name" value="Clavaminate synthase-like"/>
    <property type="match status" value="1"/>
</dbReference>
<organism evidence="1 2">
    <name type="scientific">Anaerohalosphaera lusitana</name>
    <dbReference type="NCBI Taxonomy" id="1936003"/>
    <lineage>
        <taxon>Bacteria</taxon>
        <taxon>Pseudomonadati</taxon>
        <taxon>Planctomycetota</taxon>
        <taxon>Phycisphaerae</taxon>
        <taxon>Sedimentisphaerales</taxon>
        <taxon>Anaerohalosphaeraceae</taxon>
        <taxon>Anaerohalosphaera</taxon>
    </lineage>
</organism>
<dbReference type="Gene3D" id="2.60.120.370">
    <property type="entry name" value="YhcH/YjgK/YiaL"/>
    <property type="match status" value="1"/>
</dbReference>
<dbReference type="EMBL" id="CP019791">
    <property type="protein sequence ID" value="AQT69888.1"/>
    <property type="molecule type" value="Genomic_DNA"/>
</dbReference>
<dbReference type="STRING" id="1936003.STSP2_03088"/>
<evidence type="ECO:0000313" key="2">
    <source>
        <dbReference type="Proteomes" id="UP000189674"/>
    </source>
</evidence>
<dbReference type="Pfam" id="PF04074">
    <property type="entry name" value="DUF386"/>
    <property type="match status" value="1"/>
</dbReference>
<dbReference type="PANTHER" id="PTHR34986">
    <property type="entry name" value="EVOLVED BETA-GALACTOSIDASE SUBUNIT BETA"/>
    <property type="match status" value="1"/>
</dbReference>
<keyword evidence="2" id="KW-1185">Reference proteome</keyword>